<dbReference type="HOGENOM" id="CLU_106416_0_0_1"/>
<dbReference type="Gene3D" id="6.20.210.10">
    <property type="entry name" value="Nin one binding (NOB1), Zn-ribbon-like"/>
    <property type="match status" value="1"/>
</dbReference>
<evidence type="ECO:0000313" key="7">
    <source>
        <dbReference type="Proteomes" id="UP000053780"/>
    </source>
</evidence>
<dbReference type="Gene3D" id="3.40.50.1010">
    <property type="entry name" value="5'-nuclease"/>
    <property type="match status" value="1"/>
</dbReference>
<dbReference type="AlphaFoldDB" id="T0MKW2"/>
<feature type="domain" description="Nin one binding (NOB1) Zn-ribbon-like" evidence="4">
    <location>
        <begin position="134"/>
        <end position="187"/>
    </location>
</feature>
<dbReference type="EMBL" id="KE647115">
    <property type="protein sequence ID" value="EQB61640.1"/>
    <property type="molecule type" value="Genomic_DNA"/>
</dbReference>
<evidence type="ECO:0000259" key="5">
    <source>
        <dbReference type="Pfam" id="PF17146"/>
    </source>
</evidence>
<dbReference type="GO" id="GO:0004521">
    <property type="term" value="F:RNA endonuclease activity"/>
    <property type="evidence" value="ECO:0007669"/>
    <property type="project" value="TreeGrafter"/>
</dbReference>
<gene>
    <name evidence="6" type="ORF">NAPIS_ORF00784</name>
</gene>
<dbReference type="GO" id="GO:0016787">
    <property type="term" value="F:hydrolase activity"/>
    <property type="evidence" value="ECO:0007669"/>
    <property type="project" value="UniProtKB-KW"/>
</dbReference>
<dbReference type="GO" id="GO:0030688">
    <property type="term" value="C:preribosome, small subunit precursor"/>
    <property type="evidence" value="ECO:0007669"/>
    <property type="project" value="TreeGrafter"/>
</dbReference>
<evidence type="ECO:0000256" key="2">
    <source>
        <dbReference type="ARBA" id="ARBA00022723"/>
    </source>
</evidence>
<dbReference type="InterPro" id="IPR036283">
    <property type="entry name" value="NOB1_Zf-like_sf"/>
</dbReference>
<sequence length="229" mass="26927">MIGIVDTCYFLKRGPFNQSIKKLFVSSLVVKELKNEESKEYFNLHRYMIEIREPLDKYIEFVQDFLSKKILNLSYTDIVVVALTIEINEIYSSTWIDSTNINNIEEVVCLTMDNGIKQCLRYLNLYDDLTFSSKIYKLRCFGCFSMYEEKLDFCKKCGLNTLTRVSVVQNENNNGTILLKKNYKFKPKVLIDKKGVELKSIDQREYIHFLKTKGYKCKKKNLTKMLGDI</sequence>
<keyword evidence="2" id="KW-0479">Metal-binding</keyword>
<accession>T0MKW2</accession>
<evidence type="ECO:0000259" key="4">
    <source>
        <dbReference type="Pfam" id="PF08772"/>
    </source>
</evidence>
<dbReference type="GO" id="GO:0046872">
    <property type="term" value="F:metal ion binding"/>
    <property type="evidence" value="ECO:0007669"/>
    <property type="project" value="UniProtKB-KW"/>
</dbReference>
<evidence type="ECO:0000256" key="3">
    <source>
        <dbReference type="ARBA" id="ARBA00022801"/>
    </source>
</evidence>
<dbReference type="Proteomes" id="UP000053780">
    <property type="component" value="Unassembled WGS sequence"/>
</dbReference>
<dbReference type="SUPFAM" id="SSF144206">
    <property type="entry name" value="NOB1 zinc finger-like"/>
    <property type="match status" value="1"/>
</dbReference>
<protein>
    <submittedName>
        <fullName evidence="6">Nucleic acid-binding protein</fullName>
    </submittedName>
</protein>
<proteinExistence type="predicted"/>
<dbReference type="OrthoDB" id="446759at2759"/>
<keyword evidence="3" id="KW-0378">Hydrolase</keyword>
<dbReference type="VEuPathDB" id="MicrosporidiaDB:NAPIS_ORF00784"/>
<dbReference type="InterPro" id="IPR014881">
    <property type="entry name" value="NOB1_Zn-bd"/>
</dbReference>
<dbReference type="Pfam" id="PF17146">
    <property type="entry name" value="PIN_6"/>
    <property type="match status" value="1"/>
</dbReference>
<feature type="domain" description="Ribonuclease PIN" evidence="5">
    <location>
        <begin position="4"/>
        <end position="87"/>
    </location>
</feature>
<dbReference type="GO" id="GO:0030490">
    <property type="term" value="P:maturation of SSU-rRNA"/>
    <property type="evidence" value="ECO:0007669"/>
    <property type="project" value="TreeGrafter"/>
</dbReference>
<reference evidence="6 7" key="1">
    <citation type="journal article" date="2013" name="BMC Genomics">
        <title>Genome sequencing and comparative genomics of honey bee microsporidia, Nosema apis reveal novel insights into host-parasite interactions.</title>
        <authorList>
            <person name="Chen Yp."/>
            <person name="Pettis J.S."/>
            <person name="Zhao Y."/>
            <person name="Liu X."/>
            <person name="Tallon L.J."/>
            <person name="Sadzewicz L.D."/>
            <person name="Li R."/>
            <person name="Zheng H."/>
            <person name="Huang S."/>
            <person name="Zhang X."/>
            <person name="Hamilton M.C."/>
            <person name="Pernal S.F."/>
            <person name="Melathopoulos A.P."/>
            <person name="Yan X."/>
            <person name="Evans J.D."/>
        </authorList>
    </citation>
    <scope>NUCLEOTIDE SEQUENCE [LARGE SCALE GENOMIC DNA]</scope>
    <source>
        <strain evidence="6 7">BRL 01</strain>
    </source>
</reference>
<keyword evidence="7" id="KW-1185">Reference proteome</keyword>
<organism evidence="6 7">
    <name type="scientific">Vairimorpha apis BRL 01</name>
    <dbReference type="NCBI Taxonomy" id="1037528"/>
    <lineage>
        <taxon>Eukaryota</taxon>
        <taxon>Fungi</taxon>
        <taxon>Fungi incertae sedis</taxon>
        <taxon>Microsporidia</taxon>
        <taxon>Nosematidae</taxon>
        <taxon>Vairimorpha</taxon>
    </lineage>
</organism>
<name>T0MKW2_9MICR</name>
<dbReference type="PANTHER" id="PTHR12814">
    <property type="entry name" value="RNA-BINDING PROTEIN NOB1"/>
    <property type="match status" value="1"/>
</dbReference>
<keyword evidence="1" id="KW-0540">Nuclease</keyword>
<dbReference type="InterPro" id="IPR033411">
    <property type="entry name" value="Ribonuclease_PIN"/>
</dbReference>
<evidence type="ECO:0000256" key="1">
    <source>
        <dbReference type="ARBA" id="ARBA00022722"/>
    </source>
</evidence>
<dbReference type="PANTHER" id="PTHR12814:SF2">
    <property type="entry name" value="RNA-BINDING PROTEIN NOB1"/>
    <property type="match status" value="1"/>
</dbReference>
<dbReference type="InterPro" id="IPR039907">
    <property type="entry name" value="NOB1"/>
</dbReference>
<evidence type="ECO:0000313" key="6">
    <source>
        <dbReference type="EMBL" id="EQB61640.1"/>
    </source>
</evidence>
<dbReference type="Pfam" id="PF08772">
    <property type="entry name" value="Zn_ribbon_NOB1"/>
    <property type="match status" value="1"/>
</dbReference>